<dbReference type="AlphaFoldDB" id="A0A4Y1R8B0"/>
<sequence>MLANKNGGYYRARKLFLQSKTWKAFYIMFVYYIIVFIIFNALDDHSRGKPMGADKRDTLQQISTKDLKILDDDIDMRAVSLSGSLILDMYDKTRPNFRFGNRADSCACPTPGGCRAQMTFLPFSFSISFKIFLRLPPKIRQSLPYTRAISKQIYRIYKDITTGSYTLVVGRELGRWPEWFPSFFYGLGAKNKFKIYQYNSNEFTNKNE</sequence>
<keyword evidence="1" id="KW-0812">Transmembrane</keyword>
<protein>
    <submittedName>
        <fullName evidence="2">Uncharacterized protein</fullName>
    </submittedName>
</protein>
<name>A0A4Y1R8B0_PRUDU</name>
<accession>A0A4Y1R8B0</accession>
<gene>
    <name evidence="2" type="ORF">Prudu_010183</name>
</gene>
<evidence type="ECO:0000313" key="2">
    <source>
        <dbReference type="EMBL" id="BBH00246.1"/>
    </source>
</evidence>
<proteinExistence type="predicted"/>
<dbReference type="EMBL" id="AP019299">
    <property type="protein sequence ID" value="BBH00246.1"/>
    <property type="molecule type" value="Genomic_DNA"/>
</dbReference>
<reference evidence="2" key="1">
    <citation type="journal article" date="2019" name="Science">
        <title>Mutation of a bHLH transcription factor allowed almond domestication.</title>
        <authorList>
            <person name="Sanchez-Perez R."/>
            <person name="Pavan S."/>
            <person name="Mazzeo R."/>
            <person name="Moldovan C."/>
            <person name="Aiese Cigliano R."/>
            <person name="Del Cueto J."/>
            <person name="Ricciardi F."/>
            <person name="Lotti C."/>
            <person name="Ricciardi L."/>
            <person name="Dicenta F."/>
            <person name="Lopez-Marques R.L."/>
            <person name="Lindberg Moller B."/>
        </authorList>
    </citation>
    <scope>NUCLEOTIDE SEQUENCE</scope>
</reference>
<feature type="transmembrane region" description="Helical" evidence="1">
    <location>
        <begin position="24"/>
        <end position="42"/>
    </location>
</feature>
<keyword evidence="1" id="KW-1133">Transmembrane helix</keyword>
<keyword evidence="1" id="KW-0472">Membrane</keyword>
<evidence type="ECO:0000256" key="1">
    <source>
        <dbReference type="SAM" id="Phobius"/>
    </source>
</evidence>
<organism evidence="2">
    <name type="scientific">Prunus dulcis</name>
    <name type="common">Almond</name>
    <name type="synonym">Amygdalus dulcis</name>
    <dbReference type="NCBI Taxonomy" id="3755"/>
    <lineage>
        <taxon>Eukaryota</taxon>
        <taxon>Viridiplantae</taxon>
        <taxon>Streptophyta</taxon>
        <taxon>Embryophyta</taxon>
        <taxon>Tracheophyta</taxon>
        <taxon>Spermatophyta</taxon>
        <taxon>Magnoliopsida</taxon>
        <taxon>eudicotyledons</taxon>
        <taxon>Gunneridae</taxon>
        <taxon>Pentapetalae</taxon>
        <taxon>rosids</taxon>
        <taxon>fabids</taxon>
        <taxon>Rosales</taxon>
        <taxon>Rosaceae</taxon>
        <taxon>Amygdaloideae</taxon>
        <taxon>Amygdaleae</taxon>
        <taxon>Prunus</taxon>
    </lineage>
</organism>